<dbReference type="EMBL" id="AZEZ01000048">
    <property type="protein sequence ID" value="KRL44316.1"/>
    <property type="molecule type" value="Genomic_DNA"/>
</dbReference>
<reference evidence="1 2" key="1">
    <citation type="journal article" date="2015" name="Genome Announc.">
        <title>Expanding the biotechnology potential of lactobacilli through comparative genomics of 213 strains and associated genera.</title>
        <authorList>
            <person name="Sun Z."/>
            <person name="Harris H.M."/>
            <person name="McCann A."/>
            <person name="Guo C."/>
            <person name="Argimon S."/>
            <person name="Zhang W."/>
            <person name="Yang X."/>
            <person name="Jeffery I.B."/>
            <person name="Cooney J.C."/>
            <person name="Kagawa T.F."/>
            <person name="Liu W."/>
            <person name="Song Y."/>
            <person name="Salvetti E."/>
            <person name="Wrobel A."/>
            <person name="Rasinkangas P."/>
            <person name="Parkhill J."/>
            <person name="Rea M.C."/>
            <person name="O'Sullivan O."/>
            <person name="Ritari J."/>
            <person name="Douillard F.P."/>
            <person name="Paul Ross R."/>
            <person name="Yang R."/>
            <person name="Briner A.E."/>
            <person name="Felis G.E."/>
            <person name="de Vos W.M."/>
            <person name="Barrangou R."/>
            <person name="Klaenhammer T.R."/>
            <person name="Caufield P.W."/>
            <person name="Cui Y."/>
            <person name="Zhang H."/>
            <person name="O'Toole P.W."/>
        </authorList>
    </citation>
    <scope>NUCLEOTIDE SEQUENCE [LARGE SCALE GENOMIC DNA]</scope>
    <source>
        <strain evidence="1 2">DSM 14500</strain>
    </source>
</reference>
<dbReference type="PATRIC" id="fig|1423770.3.peg.108"/>
<evidence type="ECO:0000313" key="2">
    <source>
        <dbReference type="Proteomes" id="UP000050872"/>
    </source>
</evidence>
<dbReference type="InterPro" id="IPR013320">
    <property type="entry name" value="ConA-like_dom_sf"/>
</dbReference>
<dbReference type="SUPFAM" id="SSF49899">
    <property type="entry name" value="Concanavalin A-like lectins/glucanases"/>
    <property type="match status" value="1"/>
</dbReference>
<dbReference type="Proteomes" id="UP000050872">
    <property type="component" value="Unassembled WGS sequence"/>
</dbReference>
<gene>
    <name evidence="1" type="ORF">FD29_GL000108</name>
</gene>
<accession>A0A0R1QI68</accession>
<evidence type="ECO:0000313" key="1">
    <source>
        <dbReference type="EMBL" id="KRL44316.1"/>
    </source>
</evidence>
<name>A0A0R1QI68_9LACO</name>
<dbReference type="STRING" id="1423770.FD29_GL000108"/>
<comment type="caution">
    <text evidence="1">The sequence shown here is derived from an EMBL/GenBank/DDBJ whole genome shotgun (WGS) entry which is preliminary data.</text>
</comment>
<dbReference type="Gene3D" id="2.60.120.200">
    <property type="match status" value="1"/>
</dbReference>
<proteinExistence type="predicted"/>
<dbReference type="AlphaFoldDB" id="A0A0R1QI68"/>
<protein>
    <submittedName>
        <fullName evidence="1">Extracellular protein</fullName>
    </submittedName>
</protein>
<keyword evidence="2" id="KW-1185">Reference proteome</keyword>
<sequence>MVLLNISTTISVSASATDAINEKKAGLADAPSNLGLDPNMFTAPDLSGYTNVKLGNRAELEDENGNSAEMKRGLPMKAIRMTQYKGEIGAIWSNLDNNYIDITKRQTMSMWLYFGPSKHADGSEFGDGMAFVVHKSRDKTDAIAHKGSTIGSGQSLGVWGLDNDKTVSKPDVIAATAIQNSWALEFDTYINKAKPGGASGFDDDRSGEHIAFGHPSESANYQDHYLSGGIFDTDKGNYFTMAHSDFQNVSLHDGKWHHLTIVWDPMLFQIHYNFNDKDPVTGAKQIGVTGVDNHIQSSEFGGPDNIADKKLYWGFTASTGDNYEPNLVAFESIPSQVEGETSADIKDLSQNKTVDDDDNAVNSNDQLAFNYNLKYNTGNDDWKGIVTNLNLPTNVTYTPDADNVIGKVTYADGTTEPIKNSDFTIDERTNKTVLRHTLGKSLTKDTLKTATITIYGVANNVDSDTTVPATRSRIDSATLIKDVDMDSFVIKKSKPINLTLDQNNISVSPNKDANITGTVNYVDNSTVDNSDITVYQKLNGKDLPSFKMNDALNNNSASGKLNFNVSAADLTEDSNTLEVYVKDGNGNRSATQTVTIAKKGGLTLKVEDYSFGSINQFSQSMLIPRKGLWNITVTDMREDGTTSPWTLSAQNSGLYNDKNTRFNGNMIYRSANGLEQNISGNSFLPIASGLKTQSGEQETNIGKLWNDSEGLMLRSDGMSSEGAYSGKVNWTLSDTV</sequence>
<organism evidence="1 2">
    <name type="scientific">Companilactobacillus mindensis DSM 14500</name>
    <dbReference type="NCBI Taxonomy" id="1423770"/>
    <lineage>
        <taxon>Bacteria</taxon>
        <taxon>Bacillati</taxon>
        <taxon>Bacillota</taxon>
        <taxon>Bacilli</taxon>
        <taxon>Lactobacillales</taxon>
        <taxon>Lactobacillaceae</taxon>
        <taxon>Companilactobacillus</taxon>
    </lineage>
</organism>